<accession>A0A3P7Z3Q9</accession>
<dbReference type="GO" id="GO:0003676">
    <property type="term" value="F:nucleic acid binding"/>
    <property type="evidence" value="ECO:0007669"/>
    <property type="project" value="InterPro"/>
</dbReference>
<accession>A0A183FWW5</accession>
<dbReference type="PANTHER" id="PTHR46068">
    <property type="entry name" value="PROTEIN CBG27172"/>
    <property type="match status" value="1"/>
</dbReference>
<protein>
    <submittedName>
        <fullName evidence="3">DDE-1 domain-containing protein</fullName>
    </submittedName>
</protein>
<organism evidence="2 3">
    <name type="scientific">Heligmosomoides polygyrus</name>
    <name type="common">Parasitic roundworm</name>
    <dbReference type="NCBI Taxonomy" id="6339"/>
    <lineage>
        <taxon>Eukaryota</taxon>
        <taxon>Metazoa</taxon>
        <taxon>Ecdysozoa</taxon>
        <taxon>Nematoda</taxon>
        <taxon>Chromadorea</taxon>
        <taxon>Rhabditida</taxon>
        <taxon>Rhabditina</taxon>
        <taxon>Rhabditomorpha</taxon>
        <taxon>Strongyloidea</taxon>
        <taxon>Heligmosomidae</taxon>
        <taxon>Heligmosomoides</taxon>
    </lineage>
</organism>
<evidence type="ECO:0000313" key="2">
    <source>
        <dbReference type="Proteomes" id="UP000050761"/>
    </source>
</evidence>
<dbReference type="InterPro" id="IPR036397">
    <property type="entry name" value="RNaseH_sf"/>
</dbReference>
<dbReference type="EMBL" id="UZAH01027719">
    <property type="protein sequence ID" value="VDO94410.1"/>
    <property type="molecule type" value="Genomic_DNA"/>
</dbReference>
<evidence type="ECO:0000313" key="1">
    <source>
        <dbReference type="EMBL" id="VDO94410.1"/>
    </source>
</evidence>
<sequence length="194" mass="22384">MKKKILERCKKLLQRFTVARAREIAFSDEKIFTLNPVFNVQIEKIRGDSLADAAVKGRPQERRPGKVLKPWTDFHFGEAYWCFQQDFAPARKAKVVEDWCDEQLPDFIAHNEWPSNSADLSPMAYSVWTALEKKTCSTRHSQIQALLSNLDSPKEALLKSWDEIDEPYLRATCEAFVELLKDFVEAEGDHFGNC</sequence>
<dbReference type="AlphaFoldDB" id="A0A183FWW5"/>
<keyword evidence="2" id="KW-1185">Reference proteome</keyword>
<reference evidence="1 2" key="1">
    <citation type="submission" date="2018-11" db="EMBL/GenBank/DDBJ databases">
        <authorList>
            <consortium name="Pathogen Informatics"/>
        </authorList>
    </citation>
    <scope>NUCLEOTIDE SEQUENCE [LARGE SCALE GENOMIC DNA]</scope>
</reference>
<gene>
    <name evidence="1" type="ORF">HPBE_LOCUS12980</name>
</gene>
<reference evidence="3" key="2">
    <citation type="submission" date="2019-09" db="UniProtKB">
        <authorList>
            <consortium name="WormBaseParasite"/>
        </authorList>
    </citation>
    <scope>IDENTIFICATION</scope>
</reference>
<dbReference type="Proteomes" id="UP000050761">
    <property type="component" value="Unassembled WGS sequence"/>
</dbReference>
<evidence type="ECO:0000313" key="3">
    <source>
        <dbReference type="WBParaSite" id="HPBE_0001297901-mRNA-1"/>
    </source>
</evidence>
<proteinExistence type="predicted"/>
<dbReference type="WBParaSite" id="HPBE_0001297901-mRNA-1">
    <property type="protein sequence ID" value="HPBE_0001297901-mRNA-1"/>
    <property type="gene ID" value="HPBE_0001297901"/>
</dbReference>
<dbReference type="Gene3D" id="3.30.420.10">
    <property type="entry name" value="Ribonuclease H-like superfamily/Ribonuclease H"/>
    <property type="match status" value="1"/>
</dbReference>
<name>A0A183FWW5_HELPZ</name>
<dbReference type="PANTHER" id="PTHR46068:SF1">
    <property type="entry name" value="TRANSPOSASE IS30-LIKE HTH DOMAIN-CONTAINING PROTEIN"/>
    <property type="match status" value="1"/>
</dbReference>
<dbReference type="OrthoDB" id="7951431at2759"/>